<dbReference type="Pfam" id="PF02932">
    <property type="entry name" value="Neur_chan_memb"/>
    <property type="match status" value="1"/>
</dbReference>
<dbReference type="Proteomes" id="UP000440578">
    <property type="component" value="Unassembled WGS sequence"/>
</dbReference>
<dbReference type="InterPro" id="IPR006029">
    <property type="entry name" value="Neurotrans-gated_channel_TM"/>
</dbReference>
<comment type="subcellular location">
    <subcellularLocation>
        <location evidence="2">Cell membrane</location>
    </subcellularLocation>
    <subcellularLocation>
        <location evidence="1">Membrane</location>
        <topology evidence="1">Multi-pass membrane protein</topology>
    </subcellularLocation>
</comment>
<evidence type="ECO:0000256" key="6">
    <source>
        <dbReference type="ARBA" id="ARBA00022729"/>
    </source>
</evidence>
<gene>
    <name evidence="14" type="primary">glra1_6</name>
    <name evidence="14" type="ORF">FJT64_026715</name>
</gene>
<keyword evidence="4" id="KW-1003">Cell membrane</keyword>
<feature type="domain" description="Neurotransmitter-gated ion-channel ligand-binding" evidence="12">
    <location>
        <begin position="41"/>
        <end position="209"/>
    </location>
</feature>
<dbReference type="GO" id="GO:0005886">
    <property type="term" value="C:plasma membrane"/>
    <property type="evidence" value="ECO:0007669"/>
    <property type="project" value="UniProtKB-SubCell"/>
</dbReference>
<keyword evidence="5 11" id="KW-0812">Transmembrane</keyword>
<dbReference type="PROSITE" id="PS00236">
    <property type="entry name" value="NEUROTR_ION_CHANNEL"/>
    <property type="match status" value="1"/>
</dbReference>
<dbReference type="GO" id="GO:0099095">
    <property type="term" value="F:ligand-gated monoatomic anion channel activity"/>
    <property type="evidence" value="ECO:0007669"/>
    <property type="project" value="UniProtKB-ARBA"/>
</dbReference>
<sequence length="415" mass="48349">MVLHWRRLVGLLCCTVSMLSAVTTANSTVCERPPPDQLIPADYDRRVAPFPGDQALPVHLSVWVVAVTSVSELQSDFSVALYLRLKWRDPRIVFPTCLRRPFLLIETGEIDRLWLPDVYFVDDKKSSRHMVVRRNAALRLNRENSTLYFSERLTLTLRCSFDFELFPMDTQVCEMIMEPYAYDKQFMDLRFENPGIYFNNFKARIAQFQLLRVLPGNCSYTYLYQGTQLRQSCLRAVFFFQRAFNYYLLQMYVPLMLIVAISFLGFWVPVNLVPGRIALSITTLLTLATQSQTVQRQLPPVSYMKASDVWMFACILAVFATLVEFTLSYRHYDRRLVSEQSAVLPLGQPRREQRSLHGGSSVRRRLTLASRSPHFVDNVSKILFPVLFVLFNIIYWLYFTASQKKKHLEKMKYIA</sequence>
<dbReference type="InterPro" id="IPR038050">
    <property type="entry name" value="Neuro_actylchol_rec"/>
</dbReference>
<name>A0A6A4W6L6_AMPAM</name>
<evidence type="ECO:0000256" key="4">
    <source>
        <dbReference type="ARBA" id="ARBA00022475"/>
    </source>
</evidence>
<keyword evidence="8 11" id="KW-0406">Ion transport</keyword>
<keyword evidence="15" id="KW-1185">Reference proteome</keyword>
<keyword evidence="3 11" id="KW-0813">Transport</keyword>
<dbReference type="SUPFAM" id="SSF63712">
    <property type="entry name" value="Nicotinic receptor ligand binding domain-like"/>
    <property type="match status" value="1"/>
</dbReference>
<proteinExistence type="inferred from homology"/>
<comment type="caution">
    <text evidence="11">Lacks conserved residue(s) required for the propagation of feature annotation.</text>
</comment>
<dbReference type="PANTHER" id="PTHR18945">
    <property type="entry name" value="NEUROTRANSMITTER GATED ION CHANNEL"/>
    <property type="match status" value="1"/>
</dbReference>
<dbReference type="InterPro" id="IPR006201">
    <property type="entry name" value="Neur_channel"/>
</dbReference>
<protein>
    <submittedName>
        <fullName evidence="14">Glycine receptor subunit alphaZ1</fullName>
    </submittedName>
</protein>
<feature type="transmembrane region" description="Helical" evidence="11">
    <location>
        <begin position="309"/>
        <end position="329"/>
    </location>
</feature>
<evidence type="ECO:0000313" key="15">
    <source>
        <dbReference type="Proteomes" id="UP000440578"/>
    </source>
</evidence>
<dbReference type="GO" id="GO:0005230">
    <property type="term" value="F:extracellular ligand-gated monoatomic ion channel activity"/>
    <property type="evidence" value="ECO:0007669"/>
    <property type="project" value="InterPro"/>
</dbReference>
<dbReference type="CDD" id="cd19049">
    <property type="entry name" value="LGIC_TM_anion"/>
    <property type="match status" value="1"/>
</dbReference>
<evidence type="ECO:0000256" key="5">
    <source>
        <dbReference type="ARBA" id="ARBA00022692"/>
    </source>
</evidence>
<dbReference type="PRINTS" id="PR00253">
    <property type="entry name" value="GABAARECEPTR"/>
</dbReference>
<dbReference type="AlphaFoldDB" id="A0A6A4W6L6"/>
<organism evidence="14 15">
    <name type="scientific">Amphibalanus amphitrite</name>
    <name type="common">Striped barnacle</name>
    <name type="synonym">Balanus amphitrite</name>
    <dbReference type="NCBI Taxonomy" id="1232801"/>
    <lineage>
        <taxon>Eukaryota</taxon>
        <taxon>Metazoa</taxon>
        <taxon>Ecdysozoa</taxon>
        <taxon>Arthropoda</taxon>
        <taxon>Crustacea</taxon>
        <taxon>Multicrustacea</taxon>
        <taxon>Cirripedia</taxon>
        <taxon>Thoracica</taxon>
        <taxon>Thoracicalcarea</taxon>
        <taxon>Balanomorpha</taxon>
        <taxon>Balanoidea</taxon>
        <taxon>Balanidae</taxon>
        <taxon>Amphibalaninae</taxon>
        <taxon>Amphibalanus</taxon>
    </lineage>
</organism>
<keyword evidence="9 11" id="KW-0472">Membrane</keyword>
<evidence type="ECO:0000256" key="10">
    <source>
        <dbReference type="ARBA" id="ARBA00023303"/>
    </source>
</evidence>
<feature type="transmembrane region" description="Helical" evidence="11">
    <location>
        <begin position="244"/>
        <end position="267"/>
    </location>
</feature>
<dbReference type="InterPro" id="IPR036719">
    <property type="entry name" value="Neuro-gated_channel_TM_sf"/>
</dbReference>
<dbReference type="Gene3D" id="1.20.58.390">
    <property type="entry name" value="Neurotransmitter-gated ion-channel transmembrane domain"/>
    <property type="match status" value="1"/>
</dbReference>
<feature type="chain" id="PRO_5025718471" evidence="11">
    <location>
        <begin position="26"/>
        <end position="415"/>
    </location>
</feature>
<dbReference type="InterPro" id="IPR036734">
    <property type="entry name" value="Neur_chan_lig-bd_sf"/>
</dbReference>
<keyword evidence="14" id="KW-0675">Receptor</keyword>
<dbReference type="InterPro" id="IPR006028">
    <property type="entry name" value="GABAA/Glycine_rcpt"/>
</dbReference>
<dbReference type="GO" id="GO:0004888">
    <property type="term" value="F:transmembrane signaling receptor activity"/>
    <property type="evidence" value="ECO:0007669"/>
    <property type="project" value="InterPro"/>
</dbReference>
<dbReference type="PRINTS" id="PR00252">
    <property type="entry name" value="NRIONCHANNEL"/>
</dbReference>
<dbReference type="SUPFAM" id="SSF90112">
    <property type="entry name" value="Neurotransmitter-gated ion-channel transmembrane pore"/>
    <property type="match status" value="1"/>
</dbReference>
<dbReference type="InterPro" id="IPR006202">
    <property type="entry name" value="Neur_chan_lig-bd"/>
</dbReference>
<dbReference type="Pfam" id="PF02931">
    <property type="entry name" value="Neur_chan_LBD"/>
    <property type="match status" value="1"/>
</dbReference>
<feature type="signal peptide" evidence="11">
    <location>
        <begin position="1"/>
        <end position="25"/>
    </location>
</feature>
<evidence type="ECO:0000256" key="8">
    <source>
        <dbReference type="ARBA" id="ARBA00023065"/>
    </source>
</evidence>
<evidence type="ECO:0000256" key="3">
    <source>
        <dbReference type="ARBA" id="ARBA00022448"/>
    </source>
</evidence>
<dbReference type="Gene3D" id="2.70.170.10">
    <property type="entry name" value="Neurotransmitter-gated ion-channel ligand-binding domain"/>
    <property type="match status" value="1"/>
</dbReference>
<evidence type="ECO:0000256" key="11">
    <source>
        <dbReference type="RuleBase" id="RU000687"/>
    </source>
</evidence>
<dbReference type="GO" id="GO:0005254">
    <property type="term" value="F:chloride channel activity"/>
    <property type="evidence" value="ECO:0007669"/>
    <property type="project" value="UniProtKB-ARBA"/>
</dbReference>
<evidence type="ECO:0000259" key="12">
    <source>
        <dbReference type="Pfam" id="PF02931"/>
    </source>
</evidence>
<comment type="similarity">
    <text evidence="11">Belongs to the ligand-gated ion channel (TC 1.A.9) family.</text>
</comment>
<feature type="domain" description="Neurotransmitter-gated ion-channel transmembrane" evidence="13">
    <location>
        <begin position="251"/>
        <end position="326"/>
    </location>
</feature>
<dbReference type="OrthoDB" id="6416936at2759"/>
<keyword evidence="6 11" id="KW-0732">Signal</keyword>
<reference evidence="14 15" key="1">
    <citation type="submission" date="2019-07" db="EMBL/GenBank/DDBJ databases">
        <title>Draft genome assembly of a fouling barnacle, Amphibalanus amphitrite (Darwin, 1854): The first reference genome for Thecostraca.</title>
        <authorList>
            <person name="Kim W."/>
        </authorList>
    </citation>
    <scope>NUCLEOTIDE SEQUENCE [LARGE SCALE GENOMIC DNA]</scope>
    <source>
        <strain evidence="14">SNU_AA5</strain>
        <tissue evidence="14">Soma without cirri and trophi</tissue>
    </source>
</reference>
<keyword evidence="10 11" id="KW-0407">Ion channel</keyword>
<evidence type="ECO:0000313" key="14">
    <source>
        <dbReference type="EMBL" id="KAF0300889.1"/>
    </source>
</evidence>
<evidence type="ECO:0000256" key="7">
    <source>
        <dbReference type="ARBA" id="ARBA00022989"/>
    </source>
</evidence>
<dbReference type="InterPro" id="IPR018000">
    <property type="entry name" value="Neurotransmitter_ion_chnl_CS"/>
</dbReference>
<evidence type="ECO:0000259" key="13">
    <source>
        <dbReference type="Pfam" id="PF02932"/>
    </source>
</evidence>
<feature type="transmembrane region" description="Helical" evidence="11">
    <location>
        <begin position="382"/>
        <end position="401"/>
    </location>
</feature>
<evidence type="ECO:0000256" key="1">
    <source>
        <dbReference type="ARBA" id="ARBA00004141"/>
    </source>
</evidence>
<evidence type="ECO:0000256" key="2">
    <source>
        <dbReference type="ARBA" id="ARBA00004236"/>
    </source>
</evidence>
<keyword evidence="7 11" id="KW-1133">Transmembrane helix</keyword>
<accession>A0A6A4W6L6</accession>
<evidence type="ECO:0000256" key="9">
    <source>
        <dbReference type="ARBA" id="ARBA00023136"/>
    </source>
</evidence>
<comment type="caution">
    <text evidence="14">The sequence shown here is derived from an EMBL/GenBank/DDBJ whole genome shotgun (WGS) entry which is preliminary data.</text>
</comment>
<dbReference type="EMBL" id="VIIS01001223">
    <property type="protein sequence ID" value="KAF0300889.1"/>
    <property type="molecule type" value="Genomic_DNA"/>
</dbReference>